<gene>
    <name evidence="1" type="ORF">EG244_16035</name>
</gene>
<name>A0A3P3DCH7_9RHOB</name>
<evidence type="ECO:0000313" key="2">
    <source>
        <dbReference type="Proteomes" id="UP000282125"/>
    </source>
</evidence>
<dbReference type="Pfam" id="PF26128">
    <property type="entry name" value="Gad2"/>
    <property type="match status" value="1"/>
</dbReference>
<organism evidence="1 2">
    <name type="scientific">Falsigemmobacter faecalis</name>
    <dbReference type="NCBI Taxonomy" id="2488730"/>
    <lineage>
        <taxon>Bacteria</taxon>
        <taxon>Pseudomonadati</taxon>
        <taxon>Pseudomonadota</taxon>
        <taxon>Alphaproteobacteria</taxon>
        <taxon>Rhodobacterales</taxon>
        <taxon>Paracoccaceae</taxon>
        <taxon>Falsigemmobacter</taxon>
    </lineage>
</organism>
<proteinExistence type="predicted"/>
<comment type="caution">
    <text evidence="1">The sequence shown here is derived from an EMBL/GenBank/DDBJ whole genome shotgun (WGS) entry which is preliminary data.</text>
</comment>
<reference evidence="1 2" key="1">
    <citation type="submission" date="2018-11" db="EMBL/GenBank/DDBJ databases">
        <title>Gemmobacter sp. nov., YIM 102744-1 draft genome.</title>
        <authorList>
            <person name="Li G."/>
            <person name="Jiang Y."/>
        </authorList>
    </citation>
    <scope>NUCLEOTIDE SEQUENCE [LARGE SCALE GENOMIC DNA]</scope>
    <source>
        <strain evidence="1 2">YIM 102744-1</strain>
    </source>
</reference>
<dbReference type="OrthoDB" id="8478291at2"/>
<sequence>MKSKTIKSILRNKVNAWLASIKDEDLRKACEREAIVTGGCIASMLLGEDVNDFDIYFRTKATVRRVADYYVKEFQAHRKVQGGVAVPIFVEEMEDLEGKERVRIVVKSAGVAADGQEQDYQYFEHGNDHDAGEYVREVFDPLGDEVGATPDDQTAPIYSPAFLSSNAISLRGKVQLILRFYGDPDTIHQSYDFVHCMNYWESGTSNLVLRQEALESLLSRVLVYKGSRYPLCSVIRTRKFIERGWRINAGQYLKMAMQISELDLKDHRVLEEQLTGVDVAYFSEVIAKVAEKDPTRVDATYLTEIIDRMF</sequence>
<evidence type="ECO:0000313" key="1">
    <source>
        <dbReference type="EMBL" id="RRH72033.1"/>
    </source>
</evidence>
<dbReference type="Proteomes" id="UP000282125">
    <property type="component" value="Unassembled WGS sequence"/>
</dbReference>
<protein>
    <submittedName>
        <fullName evidence="1">Uncharacterized protein</fullName>
    </submittedName>
</protein>
<dbReference type="AlphaFoldDB" id="A0A3P3DCH7"/>
<accession>A0A3P3DCH7</accession>
<keyword evidence="2" id="KW-1185">Reference proteome</keyword>
<dbReference type="EMBL" id="RRAZ01000028">
    <property type="protein sequence ID" value="RRH72033.1"/>
    <property type="molecule type" value="Genomic_DNA"/>
</dbReference>